<accession>A0A0W0HUV3</accession>
<proteinExistence type="predicted"/>
<dbReference type="AlphaFoldDB" id="A0A0W0HUV3"/>
<name>A0A0W0HUV3_PSEFL</name>
<sequence>MKTTQAGVVVKKPKWKTALALVFLAGFIALMVYAPNILIALFFPVGILVGLLVSFGPSFYKTEQRLATSQIRSLAMGLVEVRGKVVADQTMLSPVYGKPCVGYVLIVEEGTKDKDGDWSWSRVLGEARCHDFRLQDASGEVRVIAEGIDLFGNKSPDEYELLGSSRRQGEILLVQDLDVMLIGDAGEREGQTVISQGKHPKAVFGVALTEDVENRRVLAPLWRAGGFYGAVIALLGVGVMAMTPAHFAQLQLPGPDTYPQMAERGPFYQLLAWLYREGGFQIPFMAAFGFFLALIVVMMATRLVLPKGIRLAVGRVLGAWMGLGMVIGGVVTLLLFVAHVDTMKLFLVWMLILLGTLVFSIFEQRKLGAAYNHYAKRVGKASFGDEDA</sequence>
<feature type="transmembrane region" description="Helical" evidence="1">
    <location>
        <begin position="15"/>
        <end position="33"/>
    </location>
</feature>
<comment type="caution">
    <text evidence="2">The sequence shown here is derived from an EMBL/GenBank/DDBJ whole genome shotgun (WGS) entry which is preliminary data.</text>
</comment>
<evidence type="ECO:0000313" key="3">
    <source>
        <dbReference type="Proteomes" id="UP000054197"/>
    </source>
</evidence>
<dbReference type="Proteomes" id="UP000054197">
    <property type="component" value="Unassembled WGS sequence"/>
</dbReference>
<feature type="transmembrane region" description="Helical" evidence="1">
    <location>
        <begin position="280"/>
        <end position="305"/>
    </location>
</feature>
<keyword evidence="1" id="KW-0812">Transmembrane</keyword>
<keyword evidence="1" id="KW-1133">Transmembrane helix</keyword>
<evidence type="ECO:0000313" key="2">
    <source>
        <dbReference type="EMBL" id="KTB64478.1"/>
    </source>
</evidence>
<dbReference type="EMBL" id="LKEF01000021">
    <property type="protein sequence ID" value="KTB64478.1"/>
    <property type="molecule type" value="Genomic_DNA"/>
</dbReference>
<feature type="transmembrane region" description="Helical" evidence="1">
    <location>
        <begin position="39"/>
        <end position="60"/>
    </location>
</feature>
<evidence type="ECO:0000256" key="1">
    <source>
        <dbReference type="SAM" id="Phobius"/>
    </source>
</evidence>
<protein>
    <recommendedName>
        <fullName evidence="4">RING-type E3 ubiquitin transferase</fullName>
    </recommendedName>
</protein>
<dbReference type="RefSeq" id="WP_058420579.1">
    <property type="nucleotide sequence ID" value="NZ_LKEF01000021.1"/>
</dbReference>
<feature type="transmembrane region" description="Helical" evidence="1">
    <location>
        <begin position="225"/>
        <end position="247"/>
    </location>
</feature>
<feature type="transmembrane region" description="Helical" evidence="1">
    <location>
        <begin position="345"/>
        <end position="362"/>
    </location>
</feature>
<reference evidence="2 3" key="1">
    <citation type="submission" date="2015-09" db="EMBL/GenBank/DDBJ databases">
        <title>Genome sequence of ICMP 11288.</title>
        <authorList>
            <person name="Visnovsky S."/>
            <person name="Lu A."/>
            <person name="Panda P."/>
            <person name="Pitman A."/>
        </authorList>
    </citation>
    <scope>NUCLEOTIDE SEQUENCE [LARGE SCALE GENOMIC DNA]</scope>
    <source>
        <strain evidence="2 3">ICMP 11288</strain>
    </source>
</reference>
<keyword evidence="1" id="KW-0472">Membrane</keyword>
<feature type="transmembrane region" description="Helical" evidence="1">
    <location>
        <begin position="317"/>
        <end position="339"/>
    </location>
</feature>
<organism evidence="2 3">
    <name type="scientific">Pseudomonas fluorescens ICMP 11288</name>
    <dbReference type="NCBI Taxonomy" id="1198309"/>
    <lineage>
        <taxon>Bacteria</taxon>
        <taxon>Pseudomonadati</taxon>
        <taxon>Pseudomonadota</taxon>
        <taxon>Gammaproteobacteria</taxon>
        <taxon>Pseudomonadales</taxon>
        <taxon>Pseudomonadaceae</taxon>
        <taxon>Pseudomonas</taxon>
    </lineage>
</organism>
<evidence type="ECO:0008006" key="4">
    <source>
        <dbReference type="Google" id="ProtNLM"/>
    </source>
</evidence>
<gene>
    <name evidence="2" type="ORF">AO063_03990</name>
</gene>